<evidence type="ECO:0000256" key="1">
    <source>
        <dbReference type="ARBA" id="ARBA00001974"/>
    </source>
</evidence>
<dbReference type="Proteomes" id="UP001500620">
    <property type="component" value="Unassembled WGS sequence"/>
</dbReference>
<dbReference type="PANTHER" id="PTHR42973:SF39">
    <property type="entry name" value="FAD-BINDING PCMH-TYPE DOMAIN-CONTAINING PROTEIN"/>
    <property type="match status" value="1"/>
</dbReference>
<keyword evidence="8" id="KW-1185">Reference proteome</keyword>
<evidence type="ECO:0000256" key="5">
    <source>
        <dbReference type="ARBA" id="ARBA00023002"/>
    </source>
</evidence>
<protein>
    <submittedName>
        <fullName evidence="7">FAD-binding oxidoreductase</fullName>
    </submittedName>
</protein>
<evidence type="ECO:0000256" key="4">
    <source>
        <dbReference type="ARBA" id="ARBA00022827"/>
    </source>
</evidence>
<dbReference type="Gene3D" id="3.40.462.20">
    <property type="match status" value="1"/>
</dbReference>
<dbReference type="InterPro" id="IPR050416">
    <property type="entry name" value="FAD-linked_Oxidoreductase"/>
</dbReference>
<feature type="domain" description="FAD-binding PCMH-type" evidence="6">
    <location>
        <begin position="37"/>
        <end position="205"/>
    </location>
</feature>
<evidence type="ECO:0000256" key="2">
    <source>
        <dbReference type="ARBA" id="ARBA00005466"/>
    </source>
</evidence>
<dbReference type="PANTHER" id="PTHR42973">
    <property type="entry name" value="BINDING OXIDOREDUCTASE, PUTATIVE (AFU_ORTHOLOGUE AFUA_1G17690)-RELATED"/>
    <property type="match status" value="1"/>
</dbReference>
<dbReference type="InterPro" id="IPR016169">
    <property type="entry name" value="FAD-bd_PCMH_sub2"/>
</dbReference>
<evidence type="ECO:0000259" key="6">
    <source>
        <dbReference type="PROSITE" id="PS51387"/>
    </source>
</evidence>
<comment type="caution">
    <text evidence="7">The sequence shown here is derived from an EMBL/GenBank/DDBJ whole genome shotgun (WGS) entry which is preliminary data.</text>
</comment>
<dbReference type="InterPro" id="IPR006094">
    <property type="entry name" value="Oxid_FAD_bind_N"/>
</dbReference>
<sequence>MGTREAARELGSRIAGRVLLPGSADYDGARHARDPALDPHPALIAEAARIEDVPAALRVAREQALPFAVQATGHGTLRAADGALLLKSTSLDGIDIDARRRIARVGPGARWAAVVAAAAAQGLVPLAGSSGDVGVTGYTLGGGHSWLSRRFGLAADSVLSAEIVTAEGVTVAADADSHPDLFWAVRGGGGNFGVVTALEFRLFPIPEAYGGTVWFAPERVGEILAWYREHAPGHPPQLNVVVVVRPDGVAVRGLHLGPAARAERLLRPLWNAAGRPVRGGFAALGVEAMFALGDVAPRHAELFATLPDTVLKQVVSAVADGADPAVGAVEVRHWGGAIAEPGGDVGPAGHRDTPYSVVLDAADDALASVLRPHATGGSFLNLLNDPARVAAAFTGANLRRLARVKRAYDPDNVFRFNANILPDPAEGVLHA</sequence>
<keyword evidence="5" id="KW-0560">Oxidoreductase</keyword>
<dbReference type="InterPro" id="IPR036318">
    <property type="entry name" value="FAD-bd_PCMH-like_sf"/>
</dbReference>
<comment type="cofactor">
    <cofactor evidence="1">
        <name>FAD</name>
        <dbReference type="ChEBI" id="CHEBI:57692"/>
    </cofactor>
</comment>
<dbReference type="InterPro" id="IPR016167">
    <property type="entry name" value="FAD-bd_PCMH_sub1"/>
</dbReference>
<dbReference type="RefSeq" id="WP_345121262.1">
    <property type="nucleotide sequence ID" value="NZ_BAABAT010000002.1"/>
</dbReference>
<name>A0ABP8CX46_9ACTN</name>
<accession>A0ABP8CX46</accession>
<dbReference type="Gene3D" id="3.30.43.10">
    <property type="entry name" value="Uridine Diphospho-n-acetylenolpyruvylglucosamine Reductase, domain 2"/>
    <property type="match status" value="1"/>
</dbReference>
<dbReference type="Pfam" id="PF01565">
    <property type="entry name" value="FAD_binding_4"/>
    <property type="match status" value="1"/>
</dbReference>
<dbReference type="InterPro" id="IPR012951">
    <property type="entry name" value="BBE"/>
</dbReference>
<organism evidence="7 8">
    <name type="scientific">Dactylosporangium darangshiense</name>
    <dbReference type="NCBI Taxonomy" id="579108"/>
    <lineage>
        <taxon>Bacteria</taxon>
        <taxon>Bacillati</taxon>
        <taxon>Actinomycetota</taxon>
        <taxon>Actinomycetes</taxon>
        <taxon>Micromonosporales</taxon>
        <taxon>Micromonosporaceae</taxon>
        <taxon>Dactylosporangium</taxon>
    </lineage>
</organism>
<dbReference type="PROSITE" id="PS51387">
    <property type="entry name" value="FAD_PCMH"/>
    <property type="match status" value="1"/>
</dbReference>
<gene>
    <name evidence="7" type="ORF">GCM10022255_007730</name>
</gene>
<dbReference type="SUPFAM" id="SSF56176">
    <property type="entry name" value="FAD-binding/transporter-associated domain-like"/>
    <property type="match status" value="1"/>
</dbReference>
<dbReference type="Gene3D" id="3.30.465.10">
    <property type="match status" value="1"/>
</dbReference>
<evidence type="ECO:0000256" key="3">
    <source>
        <dbReference type="ARBA" id="ARBA00022630"/>
    </source>
</evidence>
<evidence type="ECO:0000313" key="8">
    <source>
        <dbReference type="Proteomes" id="UP001500620"/>
    </source>
</evidence>
<dbReference type="InterPro" id="IPR016166">
    <property type="entry name" value="FAD-bd_PCMH"/>
</dbReference>
<reference evidence="8" key="1">
    <citation type="journal article" date="2019" name="Int. J. Syst. Evol. Microbiol.">
        <title>The Global Catalogue of Microorganisms (GCM) 10K type strain sequencing project: providing services to taxonomists for standard genome sequencing and annotation.</title>
        <authorList>
            <consortium name="The Broad Institute Genomics Platform"/>
            <consortium name="The Broad Institute Genome Sequencing Center for Infectious Disease"/>
            <person name="Wu L."/>
            <person name="Ma J."/>
        </authorList>
    </citation>
    <scope>NUCLEOTIDE SEQUENCE [LARGE SCALE GENOMIC DNA]</scope>
    <source>
        <strain evidence="8">JCM 17441</strain>
    </source>
</reference>
<dbReference type="Pfam" id="PF08031">
    <property type="entry name" value="BBE"/>
    <property type="match status" value="1"/>
</dbReference>
<dbReference type="EMBL" id="BAABAT010000002">
    <property type="protein sequence ID" value="GAA4244489.1"/>
    <property type="molecule type" value="Genomic_DNA"/>
</dbReference>
<keyword evidence="3" id="KW-0285">Flavoprotein</keyword>
<comment type="similarity">
    <text evidence="2">Belongs to the oxygen-dependent FAD-linked oxidoreductase family.</text>
</comment>
<keyword evidence="4" id="KW-0274">FAD</keyword>
<proteinExistence type="inferred from homology"/>
<evidence type="ECO:0000313" key="7">
    <source>
        <dbReference type="EMBL" id="GAA4244489.1"/>
    </source>
</evidence>